<comment type="caution">
    <text evidence="2">The sequence shown here is derived from an EMBL/GenBank/DDBJ whole genome shotgun (WGS) entry which is preliminary data.</text>
</comment>
<evidence type="ECO:0000313" key="3">
    <source>
        <dbReference type="Proteomes" id="UP001597252"/>
    </source>
</evidence>
<keyword evidence="1" id="KW-1133">Transmembrane helix</keyword>
<keyword evidence="1" id="KW-0812">Transmembrane</keyword>
<gene>
    <name evidence="2" type="ORF">ACFQ5J_06780</name>
</gene>
<name>A0ABW4E4W0_9LACO</name>
<feature type="transmembrane region" description="Helical" evidence="1">
    <location>
        <begin position="83"/>
        <end position="105"/>
    </location>
</feature>
<organism evidence="2 3">
    <name type="scientific">Lacticaseibacillus baoqingensis</name>
    <dbReference type="NCBI Taxonomy" id="2486013"/>
    <lineage>
        <taxon>Bacteria</taxon>
        <taxon>Bacillati</taxon>
        <taxon>Bacillota</taxon>
        <taxon>Bacilli</taxon>
        <taxon>Lactobacillales</taxon>
        <taxon>Lactobacillaceae</taxon>
        <taxon>Lacticaseibacillus</taxon>
    </lineage>
</organism>
<accession>A0ABW4E4W0</accession>
<protein>
    <submittedName>
        <fullName evidence="2">Ribonuclease G</fullName>
    </submittedName>
</protein>
<keyword evidence="1" id="KW-0472">Membrane</keyword>
<evidence type="ECO:0000313" key="2">
    <source>
        <dbReference type="EMBL" id="MFD1484929.1"/>
    </source>
</evidence>
<keyword evidence="3" id="KW-1185">Reference proteome</keyword>
<dbReference type="EMBL" id="JBHTON010000018">
    <property type="protein sequence ID" value="MFD1484929.1"/>
    <property type="molecule type" value="Genomic_DNA"/>
</dbReference>
<reference evidence="3" key="1">
    <citation type="journal article" date="2019" name="Int. J. Syst. Evol. Microbiol.">
        <title>The Global Catalogue of Microorganisms (GCM) 10K type strain sequencing project: providing services to taxonomists for standard genome sequencing and annotation.</title>
        <authorList>
            <consortium name="The Broad Institute Genomics Platform"/>
            <consortium name="The Broad Institute Genome Sequencing Center for Infectious Disease"/>
            <person name="Wu L."/>
            <person name="Ma J."/>
        </authorList>
    </citation>
    <scope>NUCLEOTIDE SEQUENCE [LARGE SCALE GENOMIC DNA]</scope>
    <source>
        <strain evidence="3">CCM 8903</strain>
    </source>
</reference>
<proteinExistence type="predicted"/>
<feature type="transmembrane region" description="Helical" evidence="1">
    <location>
        <begin position="29"/>
        <end position="47"/>
    </location>
</feature>
<dbReference type="Proteomes" id="UP001597252">
    <property type="component" value="Unassembled WGS sequence"/>
</dbReference>
<sequence length="115" mass="13061">MMKAVPEEIKHWNWGAFSYNIFWGIGNKCYLPLLMLIPVFNLVWVFVCGAKGNEWAWQNGDYTDVATFNAVQATWSRAGLVRFLITAVGFVFVVIFYGAIIAMFLSMNSHSYGGY</sequence>
<evidence type="ECO:0000256" key="1">
    <source>
        <dbReference type="SAM" id="Phobius"/>
    </source>
</evidence>
<dbReference type="RefSeq" id="WP_125754174.1">
    <property type="nucleotide sequence ID" value="NZ_JBHTON010000018.1"/>
</dbReference>